<accession>X1KN71</accession>
<protein>
    <submittedName>
        <fullName evidence="1">Uncharacterized protein</fullName>
    </submittedName>
</protein>
<sequence>MEIDAQGQLWPESTGVKELKPPLLCPTGVKRARRGLKLFTKQVRRLLPYPHRLESFTVFQRQPHSRSLHLHGLSYGEGLEAVNRKALETWCWHHVGKAQVRLYNPALGARFYATQHLFHQDADTFDVALPSGLSRMGSEEGLQAQPPLVQAAQMDIGQRLYIDLMRLSTLR</sequence>
<gene>
    <name evidence="1" type="ORF">S06H3_00095</name>
</gene>
<evidence type="ECO:0000313" key="1">
    <source>
        <dbReference type="EMBL" id="GAH91594.1"/>
    </source>
</evidence>
<reference evidence="1" key="1">
    <citation type="journal article" date="2014" name="Front. Microbiol.">
        <title>High frequency of phylogenetically diverse reductive dehalogenase-homologous genes in deep subseafloor sedimentary metagenomes.</title>
        <authorList>
            <person name="Kawai M."/>
            <person name="Futagami T."/>
            <person name="Toyoda A."/>
            <person name="Takaki Y."/>
            <person name="Nishi S."/>
            <person name="Hori S."/>
            <person name="Arai W."/>
            <person name="Tsubouchi T."/>
            <person name="Morono Y."/>
            <person name="Uchiyama I."/>
            <person name="Ito T."/>
            <person name="Fujiyama A."/>
            <person name="Inagaki F."/>
            <person name="Takami H."/>
        </authorList>
    </citation>
    <scope>NUCLEOTIDE SEQUENCE</scope>
    <source>
        <strain evidence="1">Expedition CK06-06</strain>
    </source>
</reference>
<dbReference type="EMBL" id="BARV01000014">
    <property type="protein sequence ID" value="GAH91594.1"/>
    <property type="molecule type" value="Genomic_DNA"/>
</dbReference>
<organism evidence="1">
    <name type="scientific">marine sediment metagenome</name>
    <dbReference type="NCBI Taxonomy" id="412755"/>
    <lineage>
        <taxon>unclassified sequences</taxon>
        <taxon>metagenomes</taxon>
        <taxon>ecological metagenomes</taxon>
    </lineage>
</organism>
<name>X1KN71_9ZZZZ</name>
<dbReference type="AlphaFoldDB" id="X1KN71"/>
<comment type="caution">
    <text evidence="1">The sequence shown here is derived from an EMBL/GenBank/DDBJ whole genome shotgun (WGS) entry which is preliminary data.</text>
</comment>
<proteinExistence type="predicted"/>